<dbReference type="EMBL" id="AMCI01002418">
    <property type="protein sequence ID" value="EJX02772.1"/>
    <property type="molecule type" value="Genomic_DNA"/>
</dbReference>
<feature type="transmembrane region" description="Helical" evidence="1">
    <location>
        <begin position="40"/>
        <end position="62"/>
    </location>
</feature>
<gene>
    <name evidence="2" type="ORF">EVA_09121</name>
</gene>
<accession>J9G6B3</accession>
<comment type="caution">
    <text evidence="2">The sequence shown here is derived from an EMBL/GenBank/DDBJ whole genome shotgun (WGS) entry which is preliminary data.</text>
</comment>
<keyword evidence="1" id="KW-0472">Membrane</keyword>
<evidence type="ECO:0000313" key="2">
    <source>
        <dbReference type="EMBL" id="EJX02772.1"/>
    </source>
</evidence>
<dbReference type="AlphaFoldDB" id="J9G6B3"/>
<organism evidence="2">
    <name type="scientific">gut metagenome</name>
    <dbReference type="NCBI Taxonomy" id="749906"/>
    <lineage>
        <taxon>unclassified sequences</taxon>
        <taxon>metagenomes</taxon>
        <taxon>organismal metagenomes</taxon>
    </lineage>
</organism>
<sequence>MCFSYSLGALQSRSELAFPATLLFLFFIRVQISVQNSSKGINLILQIPSEFATLALSVFLLVRFV</sequence>
<protein>
    <submittedName>
        <fullName evidence="2">Membrane protein</fullName>
    </submittedName>
</protein>
<reference evidence="2" key="1">
    <citation type="journal article" date="2012" name="PLoS ONE">
        <title>Gene sets for utilization of primary and secondary nutrition supplies in the distal gut of endangered iberian lynx.</title>
        <authorList>
            <person name="Alcaide M."/>
            <person name="Messina E."/>
            <person name="Richter M."/>
            <person name="Bargiela R."/>
            <person name="Peplies J."/>
            <person name="Huws S.A."/>
            <person name="Newbold C.J."/>
            <person name="Golyshin P.N."/>
            <person name="Simon M.A."/>
            <person name="Lopez G."/>
            <person name="Yakimov M.M."/>
            <person name="Ferrer M."/>
        </authorList>
    </citation>
    <scope>NUCLEOTIDE SEQUENCE</scope>
</reference>
<name>J9G6B3_9ZZZZ</name>
<evidence type="ECO:0000256" key="1">
    <source>
        <dbReference type="SAM" id="Phobius"/>
    </source>
</evidence>
<keyword evidence="1" id="KW-1133">Transmembrane helix</keyword>
<proteinExistence type="predicted"/>
<feature type="transmembrane region" description="Helical" evidence="1">
    <location>
        <begin position="16"/>
        <end position="34"/>
    </location>
</feature>
<keyword evidence="1" id="KW-0812">Transmembrane</keyword>